<evidence type="ECO:0000259" key="4">
    <source>
        <dbReference type="Pfam" id="PF18962"/>
    </source>
</evidence>
<evidence type="ECO:0000256" key="1">
    <source>
        <dbReference type="SAM" id="SignalP"/>
    </source>
</evidence>
<keyword evidence="5" id="KW-0378">Hydrolase</keyword>
<protein>
    <submittedName>
        <fullName evidence="5">Phosphodiester glycosidase family protein</fullName>
    </submittedName>
</protein>
<feature type="domain" description="BIG2" evidence="2">
    <location>
        <begin position="526"/>
        <end position="573"/>
    </location>
</feature>
<gene>
    <name evidence="5" type="ORF">IAD18_02770</name>
</gene>
<evidence type="ECO:0000313" key="6">
    <source>
        <dbReference type="Proteomes" id="UP000824076"/>
    </source>
</evidence>
<reference evidence="5" key="1">
    <citation type="submission" date="2020-10" db="EMBL/GenBank/DDBJ databases">
        <authorList>
            <person name="Gilroy R."/>
        </authorList>
    </citation>
    <scope>NUCLEOTIDE SEQUENCE</scope>
    <source>
        <strain evidence="5">17073</strain>
    </source>
</reference>
<feature type="domain" description="Secretion system C-terminal sorting" evidence="4">
    <location>
        <begin position="748"/>
        <end position="817"/>
    </location>
</feature>
<dbReference type="Gene3D" id="2.60.40.1080">
    <property type="match status" value="1"/>
</dbReference>
<dbReference type="InterPro" id="IPR026444">
    <property type="entry name" value="Secre_tail"/>
</dbReference>
<dbReference type="EMBL" id="DVMS01000077">
    <property type="protein sequence ID" value="HIU38573.1"/>
    <property type="molecule type" value="Genomic_DNA"/>
</dbReference>
<organism evidence="5 6">
    <name type="scientific">Candidatus Limisoma intestinavium</name>
    <dbReference type="NCBI Taxonomy" id="2840856"/>
    <lineage>
        <taxon>Bacteria</taxon>
        <taxon>Pseudomonadati</taxon>
        <taxon>Bacteroidota</taxon>
        <taxon>Bacteroidia</taxon>
        <taxon>Bacteroidales</taxon>
        <taxon>Candidatus Limisoma</taxon>
    </lineage>
</organism>
<dbReference type="NCBIfam" id="TIGR04183">
    <property type="entry name" value="Por_Secre_tail"/>
    <property type="match status" value="1"/>
</dbReference>
<dbReference type="GO" id="GO:0016798">
    <property type="term" value="F:hydrolase activity, acting on glycosyl bonds"/>
    <property type="evidence" value="ECO:0007669"/>
    <property type="project" value="UniProtKB-KW"/>
</dbReference>
<reference evidence="5" key="2">
    <citation type="journal article" date="2021" name="PeerJ">
        <title>Extensive microbial diversity within the chicken gut microbiome revealed by metagenomics and culture.</title>
        <authorList>
            <person name="Gilroy R."/>
            <person name="Ravi A."/>
            <person name="Getino M."/>
            <person name="Pursley I."/>
            <person name="Horton D.L."/>
            <person name="Alikhan N.F."/>
            <person name="Baker D."/>
            <person name="Gharbi K."/>
            <person name="Hall N."/>
            <person name="Watson M."/>
            <person name="Adriaenssens E.M."/>
            <person name="Foster-Nyarko E."/>
            <person name="Jarju S."/>
            <person name="Secka A."/>
            <person name="Antonio M."/>
            <person name="Oren A."/>
            <person name="Chaudhuri R.R."/>
            <person name="La Ragione R."/>
            <person name="Hildebrand F."/>
            <person name="Pallen M.J."/>
        </authorList>
    </citation>
    <scope>NUCLEOTIDE SEQUENCE</scope>
    <source>
        <strain evidence="5">17073</strain>
    </source>
</reference>
<dbReference type="InterPro" id="IPR008964">
    <property type="entry name" value="Invasin/intimin_cell_adhesion"/>
</dbReference>
<dbReference type="Proteomes" id="UP000824076">
    <property type="component" value="Unassembled WGS sequence"/>
</dbReference>
<evidence type="ECO:0000313" key="5">
    <source>
        <dbReference type="EMBL" id="HIU38573.1"/>
    </source>
</evidence>
<keyword evidence="5" id="KW-0326">Glycosidase</keyword>
<comment type="caution">
    <text evidence="5">The sequence shown here is derived from an EMBL/GenBank/DDBJ whole genome shotgun (WGS) entry which is preliminary data.</text>
</comment>
<sequence>MKKFTFFALAALLLPIGNANATTWTLQGNEYTVDTLQHVKIGPATTYTSLQLTGTKKLMVFYTTTDLNNQKVDVRTVKANNRYASCTTVSSMANAATTAKGDLYFAGVNADFFGNNAPIGHALVDGEIYRTLGDSYWASFGFTAGRQPVIGANTKITGTLTVNGQATTVSGVNCTRGENNLILYTHLQGTSTGTNEFGTEVLVEPVDGNQAIIGRTTTLRVVSAPVLNTGNMEIPDGGIVISAHGTSQSVINNLKAGDEIELKMWAQYEGKDIYDITQMAGGQPVILQNNVVLDTQGVLDHLVANNPRTAVGYNDDNELVLLVVDGRSSISAGCVSKELAEIMRYTGCTEALNFDGGGSSTMYAGPILGVLNSPSDGRERSVTNGLFLVATGDETDTNVAEIEFKDADENRMVRLPQYGNYTPTFFSFNKDEVLISNDQKGIVLSLEGENANFGEITNNGTTLYVTAPSGTFCLTASYNGITKTIPVTIAEGEVAFAKESILIDNSREYPVEVISSVNGVSMPLDNRALDWMSDSPSVATVEQVTGIVRGVSDGTAIISGTVNGETKKLSVKVEVPTSSAMPAVSGTTAEEWALMQSGGTGLTLTPEGEGFVLNYTGNGSSRGAYIQLTRSTRVWSLPDKIRMRIDANGAPVSKVQMSVTNALGETLSNWALTGEIAESGETTLEGSISEWCDADDIGVYPITINNIRFSMGASTKGQQFEIRVLGIDGIYDDFDAVSSIEARGGVRVWPNPVAGGETVRVEADGEAVVTVYGMNGSMVSETAIEGVGEVSTAGLAQGVYVVKVATASGIHTAKLIVK</sequence>
<dbReference type="SUPFAM" id="SSF49373">
    <property type="entry name" value="Invasin/intimin cell-adhesion fragments"/>
    <property type="match status" value="1"/>
</dbReference>
<dbReference type="Pfam" id="PF02368">
    <property type="entry name" value="Big_2"/>
    <property type="match status" value="1"/>
</dbReference>
<proteinExistence type="predicted"/>
<dbReference type="InterPro" id="IPR003343">
    <property type="entry name" value="Big_2"/>
</dbReference>
<keyword evidence="1" id="KW-0732">Signal</keyword>
<feature type="domain" description="Phosphodiester glycosidase" evidence="3">
    <location>
        <begin position="234"/>
        <end position="388"/>
    </location>
</feature>
<dbReference type="PANTHER" id="PTHR40446">
    <property type="entry name" value="N-ACETYLGLUCOSAMINE-1-PHOSPHODIESTER ALPHA-N-ACETYLGLUCOSAMINIDASE"/>
    <property type="match status" value="1"/>
</dbReference>
<dbReference type="InterPro" id="IPR018711">
    <property type="entry name" value="NAGPA"/>
</dbReference>
<dbReference type="PANTHER" id="PTHR40446:SF2">
    <property type="entry name" value="N-ACETYLGLUCOSAMINE-1-PHOSPHODIESTER ALPHA-N-ACETYLGLUCOSAMINIDASE"/>
    <property type="match status" value="1"/>
</dbReference>
<accession>A0A9D1IJR4</accession>
<evidence type="ECO:0000259" key="3">
    <source>
        <dbReference type="Pfam" id="PF09992"/>
    </source>
</evidence>
<dbReference type="Pfam" id="PF09992">
    <property type="entry name" value="NAGPA"/>
    <property type="match status" value="1"/>
</dbReference>
<feature type="signal peptide" evidence="1">
    <location>
        <begin position="1"/>
        <end position="21"/>
    </location>
</feature>
<feature type="chain" id="PRO_5038474766" evidence="1">
    <location>
        <begin position="22"/>
        <end position="818"/>
    </location>
</feature>
<dbReference type="Pfam" id="PF18962">
    <property type="entry name" value="Por_Secre_tail"/>
    <property type="match status" value="1"/>
</dbReference>
<evidence type="ECO:0000259" key="2">
    <source>
        <dbReference type="Pfam" id="PF02368"/>
    </source>
</evidence>
<name>A0A9D1IJR4_9BACT</name>
<dbReference type="AlphaFoldDB" id="A0A9D1IJR4"/>